<proteinExistence type="inferred from homology"/>
<dbReference type="GO" id="GO:0030313">
    <property type="term" value="C:cell envelope"/>
    <property type="evidence" value="ECO:0007669"/>
    <property type="project" value="UniProtKB-SubCell"/>
</dbReference>
<comment type="function">
    <text evidence="10">Part of a binding-protein-dependent transport system for aliphatic sulfonates. Putative binding protein.</text>
</comment>
<dbReference type="NCBIfam" id="TIGR01728">
    <property type="entry name" value="SsuA_fam"/>
    <property type="match status" value="1"/>
</dbReference>
<dbReference type="InterPro" id="IPR015168">
    <property type="entry name" value="SsuA/THI5"/>
</dbReference>
<keyword evidence="14" id="KW-1185">Reference proteome</keyword>
<dbReference type="InterPro" id="IPR001638">
    <property type="entry name" value="Solute-binding_3/MltF_N"/>
</dbReference>
<comment type="caution">
    <text evidence="13">The sequence shown here is derived from an EMBL/GenBank/DDBJ whole genome shotgun (WGS) entry which is preliminary data.</text>
</comment>
<evidence type="ECO:0000256" key="4">
    <source>
        <dbReference type="ARBA" id="ARBA00022475"/>
    </source>
</evidence>
<dbReference type="GO" id="GO:0005524">
    <property type="term" value="F:ATP binding"/>
    <property type="evidence" value="ECO:0007669"/>
    <property type="project" value="UniProtKB-KW"/>
</dbReference>
<dbReference type="SUPFAM" id="SSF53850">
    <property type="entry name" value="Periplasmic binding protein-like II"/>
    <property type="match status" value="1"/>
</dbReference>
<dbReference type="SMART" id="SM00382">
    <property type="entry name" value="AAA"/>
    <property type="match status" value="1"/>
</dbReference>
<keyword evidence="4" id="KW-1003">Cell membrane</keyword>
<keyword evidence="3" id="KW-0813">Transport</keyword>
<evidence type="ECO:0000313" key="14">
    <source>
        <dbReference type="Proteomes" id="UP000557772"/>
    </source>
</evidence>
<keyword evidence="7" id="KW-0067">ATP-binding</keyword>
<dbReference type="GO" id="GO:0016887">
    <property type="term" value="F:ATP hydrolysis activity"/>
    <property type="evidence" value="ECO:0007669"/>
    <property type="project" value="InterPro"/>
</dbReference>
<dbReference type="RefSeq" id="WP_171150773.1">
    <property type="nucleotide sequence ID" value="NZ_JABENB010000001.1"/>
</dbReference>
<protein>
    <recommendedName>
        <fullName evidence="11">Putative aliphatic sulfonates-binding protein</fullName>
    </recommendedName>
</protein>
<organism evidence="13 14">
    <name type="scientific">Flexivirga aerilata</name>
    <dbReference type="NCBI Taxonomy" id="1656889"/>
    <lineage>
        <taxon>Bacteria</taxon>
        <taxon>Bacillati</taxon>
        <taxon>Actinomycetota</taxon>
        <taxon>Actinomycetes</taxon>
        <taxon>Micrococcales</taxon>
        <taxon>Dermacoccaceae</taxon>
        <taxon>Flexivirga</taxon>
    </lineage>
</organism>
<dbReference type="InterPro" id="IPR017871">
    <property type="entry name" value="ABC_transporter-like_CS"/>
</dbReference>
<dbReference type="SMART" id="SM00062">
    <property type="entry name" value="PBPb"/>
    <property type="match status" value="1"/>
</dbReference>
<dbReference type="InterPro" id="IPR027417">
    <property type="entry name" value="P-loop_NTPase"/>
</dbReference>
<dbReference type="InterPro" id="IPR003439">
    <property type="entry name" value="ABC_transporter-like_ATP-bd"/>
</dbReference>
<keyword evidence="9" id="KW-0472">Membrane</keyword>
<comment type="subcellular location">
    <subcellularLocation>
        <location evidence="1">Cell envelope</location>
    </subcellularLocation>
</comment>
<dbReference type="InterPro" id="IPR050166">
    <property type="entry name" value="ABC_transporter_ATP-bind"/>
</dbReference>
<dbReference type="Proteomes" id="UP000557772">
    <property type="component" value="Unassembled WGS sequence"/>
</dbReference>
<dbReference type="Pfam" id="PF09084">
    <property type="entry name" value="NMT1"/>
    <property type="match status" value="1"/>
</dbReference>
<dbReference type="InterPro" id="IPR003593">
    <property type="entry name" value="AAA+_ATPase"/>
</dbReference>
<evidence type="ECO:0000256" key="9">
    <source>
        <dbReference type="ARBA" id="ARBA00023136"/>
    </source>
</evidence>
<dbReference type="InterPro" id="IPR010067">
    <property type="entry name" value="ABC_SsuA_sub-bd"/>
</dbReference>
<dbReference type="Gene3D" id="3.40.50.300">
    <property type="entry name" value="P-loop containing nucleotide triphosphate hydrolases"/>
    <property type="match status" value="1"/>
</dbReference>
<dbReference type="Pfam" id="PF00005">
    <property type="entry name" value="ABC_tran"/>
    <property type="match status" value="1"/>
</dbReference>
<evidence type="ECO:0000313" key="13">
    <source>
        <dbReference type="EMBL" id="NNG37676.1"/>
    </source>
</evidence>
<reference evidence="13 14" key="1">
    <citation type="submission" date="2020-05" db="EMBL/GenBank/DDBJ databases">
        <title>Flexivirga sp. ID2601S isolated from air conditioner.</title>
        <authorList>
            <person name="Kim D.H."/>
        </authorList>
    </citation>
    <scope>NUCLEOTIDE SEQUENCE [LARGE SCALE GENOMIC DNA]</scope>
    <source>
        <strain evidence="13 14">ID2601S</strain>
    </source>
</reference>
<dbReference type="GO" id="GO:0016020">
    <property type="term" value="C:membrane"/>
    <property type="evidence" value="ECO:0007669"/>
    <property type="project" value="InterPro"/>
</dbReference>
<accession>A0A849ADP2</accession>
<keyword evidence="6" id="KW-0547">Nucleotide-binding</keyword>
<gene>
    <name evidence="13" type="ORF">HJ588_00090</name>
</gene>
<dbReference type="PROSITE" id="PS00211">
    <property type="entry name" value="ABC_TRANSPORTER_1"/>
    <property type="match status" value="1"/>
</dbReference>
<dbReference type="PANTHER" id="PTHR42788">
    <property type="entry name" value="TAURINE IMPORT ATP-BINDING PROTEIN-RELATED"/>
    <property type="match status" value="1"/>
</dbReference>
<dbReference type="GO" id="GO:0042626">
    <property type="term" value="F:ATPase-coupled transmembrane transporter activity"/>
    <property type="evidence" value="ECO:0007669"/>
    <property type="project" value="InterPro"/>
</dbReference>
<dbReference type="PANTHER" id="PTHR42788:SF17">
    <property type="entry name" value="ALIPHATIC SULFONATES IMPORT ATP-BINDING PROTEIN SSUB"/>
    <property type="match status" value="1"/>
</dbReference>
<evidence type="ECO:0000256" key="8">
    <source>
        <dbReference type="ARBA" id="ARBA00022967"/>
    </source>
</evidence>
<evidence type="ECO:0000256" key="3">
    <source>
        <dbReference type="ARBA" id="ARBA00022448"/>
    </source>
</evidence>
<dbReference type="FunFam" id="3.40.190.10:FF:000050">
    <property type="entry name" value="Sulfonate ABC transporter substrate-binding protein"/>
    <property type="match status" value="1"/>
</dbReference>
<evidence type="ECO:0000256" key="1">
    <source>
        <dbReference type="ARBA" id="ARBA00004196"/>
    </source>
</evidence>
<dbReference type="AlphaFoldDB" id="A0A849ADP2"/>
<dbReference type="Gene3D" id="3.40.190.10">
    <property type="entry name" value="Periplasmic binding protein-like II"/>
    <property type="match status" value="2"/>
</dbReference>
<evidence type="ECO:0000256" key="10">
    <source>
        <dbReference type="ARBA" id="ARBA00055538"/>
    </source>
</evidence>
<evidence type="ECO:0000256" key="5">
    <source>
        <dbReference type="ARBA" id="ARBA00022729"/>
    </source>
</evidence>
<keyword evidence="5" id="KW-0732">Signal</keyword>
<keyword evidence="8" id="KW-1278">Translocase</keyword>
<evidence type="ECO:0000256" key="6">
    <source>
        <dbReference type="ARBA" id="ARBA00022741"/>
    </source>
</evidence>
<evidence type="ECO:0000256" key="7">
    <source>
        <dbReference type="ARBA" id="ARBA00022840"/>
    </source>
</evidence>
<dbReference type="EMBL" id="JABENB010000001">
    <property type="protein sequence ID" value="NNG37676.1"/>
    <property type="molecule type" value="Genomic_DNA"/>
</dbReference>
<evidence type="ECO:0000259" key="12">
    <source>
        <dbReference type="PROSITE" id="PS50893"/>
    </source>
</evidence>
<sequence length="576" mass="60721">MSPVIDIKHLRHSYGVKTVLRDLDLRVEPGEFVAVIGRSGSGKSTLLRLLAGLAGGATGGTIRTAQRPAVVFQDARLLPWRSVLDNVALGLRSDDAHDVGAAALAEVGLGDRLAAWPRALSGGQQQRVALARALVREPDLLLLDEPFSALDAMTRAEAQELVLQLWRRHDPAVVLVTHDVEEAVLLADRVVVLADGRIEHDLRVDLPRPRVRADVGVQQLASRLLALLDDEKASAATVPDKTARDRRAAWTRRGALAGTLAATAALVGFTDARDGGSSKITVASGGSARGATLRVAVQTDGLRSLLQASGQLRNLPYAVTFDQFSYGPPIVEALGAGRVDIGGVGSTPPIFGAASQTNFRVVATRALRNRTDSHILVPKGSSIRQVGQLRGKRIAVPRGSSAHGMVLRALQRNGIGPSQVQLIFLQPADGAAAFNGGQVDAWAVWEPFVTQAEQAGARAIAGGPPDELGLNFTLLSKAALTDGAKVAAARDFLHRLEAAYAWGAAHLEAYAAAWSTESKIPLTVAKAAIPQLRSSLGPVLPAHVASEQQLADQLHADGVIPKAVDFGSIVDRSLLT</sequence>
<name>A0A849ADP2_9MICO</name>
<comment type="similarity">
    <text evidence="2">Belongs to the bacterial solute-binding protein SsuA/TauA family.</text>
</comment>
<dbReference type="SUPFAM" id="SSF52540">
    <property type="entry name" value="P-loop containing nucleoside triphosphate hydrolases"/>
    <property type="match status" value="1"/>
</dbReference>
<evidence type="ECO:0000256" key="2">
    <source>
        <dbReference type="ARBA" id="ARBA00010742"/>
    </source>
</evidence>
<feature type="domain" description="ABC transporter" evidence="12">
    <location>
        <begin position="5"/>
        <end position="220"/>
    </location>
</feature>
<dbReference type="PROSITE" id="PS50893">
    <property type="entry name" value="ABC_TRANSPORTER_2"/>
    <property type="match status" value="1"/>
</dbReference>
<evidence type="ECO:0000256" key="11">
    <source>
        <dbReference type="ARBA" id="ARBA00070228"/>
    </source>
</evidence>